<keyword evidence="8" id="KW-1185">Reference proteome</keyword>
<dbReference type="Gene3D" id="2.30.33.40">
    <property type="entry name" value="GroES chaperonin"/>
    <property type="match status" value="1"/>
</dbReference>
<evidence type="ECO:0000313" key="10">
    <source>
        <dbReference type="Proteomes" id="UP000540014"/>
    </source>
</evidence>
<evidence type="ECO:0000313" key="8">
    <source>
        <dbReference type="Proteomes" id="UP000255523"/>
    </source>
</evidence>
<dbReference type="SMART" id="SM00883">
    <property type="entry name" value="Cpn10"/>
    <property type="match status" value="1"/>
</dbReference>
<keyword evidence="2 3" id="KW-0143">Chaperone</keyword>
<dbReference type="EMBL" id="QUSK01000006">
    <property type="protein sequence ID" value="RGD77334.1"/>
    <property type="molecule type" value="Genomic_DNA"/>
</dbReference>
<dbReference type="OrthoDB" id="9806791at2"/>
<dbReference type="EMBL" id="UHFX01000003">
    <property type="protein sequence ID" value="SUO03878.1"/>
    <property type="molecule type" value="Genomic_DNA"/>
</dbReference>
<dbReference type="EMBL" id="JABAFR010000024">
    <property type="protein sequence ID" value="NME45073.1"/>
    <property type="molecule type" value="Genomic_DNA"/>
</dbReference>
<dbReference type="PANTHER" id="PTHR10772">
    <property type="entry name" value="10 KDA HEAT SHOCK PROTEIN"/>
    <property type="match status" value="1"/>
</dbReference>
<dbReference type="AlphaFoldDB" id="A0A380LJ63"/>
<comment type="subunit">
    <text evidence="3">Heptamer of 7 subunits arranged in a ring.</text>
</comment>
<dbReference type="GeneID" id="77461735"/>
<dbReference type="GO" id="GO:0005524">
    <property type="term" value="F:ATP binding"/>
    <property type="evidence" value="ECO:0007669"/>
    <property type="project" value="InterPro"/>
</dbReference>
<dbReference type="GO" id="GO:0044183">
    <property type="term" value="F:protein folding chaperone"/>
    <property type="evidence" value="ECO:0007669"/>
    <property type="project" value="InterPro"/>
</dbReference>
<gene>
    <name evidence="7" type="primary">groES</name>
    <name evidence="6" type="ORF">DXC78_03810</name>
    <name evidence="5" type="ORF">HF861_09290</name>
    <name evidence="7" type="ORF">NCTC11087_00757</name>
    <name evidence="4" type="ORF">PND82_03300</name>
</gene>
<protein>
    <recommendedName>
        <fullName evidence="3">10 kDa chaperonin</fullName>
    </recommendedName>
</protein>
<dbReference type="InterPro" id="IPR037124">
    <property type="entry name" value="Chaperonin_GroES_sf"/>
</dbReference>
<reference evidence="7 8" key="1">
    <citation type="submission" date="2018-06" db="EMBL/GenBank/DDBJ databases">
        <authorList>
            <consortium name="Pathogen Informatics"/>
            <person name="Doyle S."/>
        </authorList>
    </citation>
    <scope>NUCLEOTIDE SEQUENCE [LARGE SCALE GENOMIC DNA]</scope>
    <source>
        <strain evidence="7 8">NCTC11087</strain>
    </source>
</reference>
<reference evidence="4" key="4">
    <citation type="submission" date="2023-01" db="EMBL/GenBank/DDBJ databases">
        <title>Human gut microbiome strain richness.</title>
        <authorList>
            <person name="Chen-Liaw A."/>
        </authorList>
    </citation>
    <scope>NUCLEOTIDE SEQUENCE</scope>
    <source>
        <strain evidence="4">D8_m1001271B151109d0_201107</strain>
    </source>
</reference>
<evidence type="ECO:0000313" key="4">
    <source>
        <dbReference type="EMBL" id="MDB7981844.1"/>
    </source>
</evidence>
<dbReference type="InterPro" id="IPR011032">
    <property type="entry name" value="GroES-like_sf"/>
</dbReference>
<dbReference type="PRINTS" id="PR00297">
    <property type="entry name" value="CHAPERONIN10"/>
</dbReference>
<accession>A0A380LJ63</accession>
<reference evidence="6 9" key="2">
    <citation type="submission" date="2018-08" db="EMBL/GenBank/DDBJ databases">
        <title>A genome reference for cultivated species of the human gut microbiota.</title>
        <authorList>
            <person name="Zou Y."/>
            <person name="Xue W."/>
            <person name="Luo G."/>
        </authorList>
    </citation>
    <scope>NUCLEOTIDE SEQUENCE [LARGE SCALE GENOMIC DNA]</scope>
    <source>
        <strain evidence="6 9">TF08-11</strain>
    </source>
</reference>
<dbReference type="PANTHER" id="PTHR10772:SF63">
    <property type="entry name" value="20 KDA CHAPERONIN, CHLOROPLASTIC"/>
    <property type="match status" value="1"/>
</dbReference>
<dbReference type="FunFam" id="2.30.33.40:FF:000001">
    <property type="entry name" value="10 kDa chaperonin"/>
    <property type="match status" value="1"/>
</dbReference>
<dbReference type="Proteomes" id="UP000260721">
    <property type="component" value="Unassembled WGS sequence"/>
</dbReference>
<dbReference type="EMBL" id="JAQLXO010000002">
    <property type="protein sequence ID" value="MDB7981844.1"/>
    <property type="molecule type" value="Genomic_DNA"/>
</dbReference>
<dbReference type="GO" id="GO:0046872">
    <property type="term" value="F:metal ion binding"/>
    <property type="evidence" value="ECO:0007669"/>
    <property type="project" value="TreeGrafter"/>
</dbReference>
<evidence type="ECO:0000313" key="9">
    <source>
        <dbReference type="Proteomes" id="UP000260721"/>
    </source>
</evidence>
<dbReference type="Proteomes" id="UP000255523">
    <property type="component" value="Unassembled WGS sequence"/>
</dbReference>
<dbReference type="Pfam" id="PF00166">
    <property type="entry name" value="Cpn10"/>
    <property type="match status" value="1"/>
</dbReference>
<comment type="similarity">
    <text evidence="1 3">Belongs to the GroES chaperonin family.</text>
</comment>
<proteinExistence type="inferred from homology"/>
<evidence type="ECO:0000313" key="7">
    <source>
        <dbReference type="EMBL" id="SUO03878.1"/>
    </source>
</evidence>
<dbReference type="GO" id="GO:0051082">
    <property type="term" value="F:unfolded protein binding"/>
    <property type="evidence" value="ECO:0007669"/>
    <property type="project" value="TreeGrafter"/>
</dbReference>
<reference evidence="5 10" key="3">
    <citation type="submission" date="2020-04" db="EMBL/GenBank/DDBJ databases">
        <authorList>
            <person name="Hitch T.C.A."/>
            <person name="Wylensek D."/>
            <person name="Clavel T."/>
        </authorList>
    </citation>
    <scope>NUCLEOTIDE SEQUENCE [LARGE SCALE GENOMIC DNA]</scope>
    <source>
        <strain evidence="5 10">BSM-383-APC-22F</strain>
    </source>
</reference>
<comment type="function">
    <text evidence="3">Together with the chaperonin GroEL, plays an essential role in assisting protein folding. The GroEL-GroES system forms a nano-cage that allows encapsulation of the non-native substrate proteins and provides a physical environment optimized to promote and accelerate protein folding. GroES binds to the apical surface of the GroEL ring, thereby capping the opening of the GroEL channel.</text>
</comment>
<evidence type="ECO:0000256" key="1">
    <source>
        <dbReference type="ARBA" id="ARBA00006975"/>
    </source>
</evidence>
<dbReference type="RefSeq" id="WP_022789910.1">
    <property type="nucleotide sequence ID" value="NZ_CALCIP010000031.1"/>
</dbReference>
<dbReference type="InterPro" id="IPR020818">
    <property type="entry name" value="Chaperonin_GroES"/>
</dbReference>
<organism evidence="7 8">
    <name type="scientific">Faecalicoccus pleomorphus</name>
    <dbReference type="NCBI Taxonomy" id="1323"/>
    <lineage>
        <taxon>Bacteria</taxon>
        <taxon>Bacillati</taxon>
        <taxon>Bacillota</taxon>
        <taxon>Erysipelotrichia</taxon>
        <taxon>Erysipelotrichales</taxon>
        <taxon>Erysipelotrichaceae</taxon>
        <taxon>Faecalicoccus</taxon>
    </lineage>
</organism>
<dbReference type="Proteomes" id="UP000540014">
    <property type="component" value="Unassembled WGS sequence"/>
</dbReference>
<dbReference type="STRING" id="1123313.GCA_000420345_01051"/>
<dbReference type="GO" id="GO:0051087">
    <property type="term" value="F:protein-folding chaperone binding"/>
    <property type="evidence" value="ECO:0007669"/>
    <property type="project" value="TreeGrafter"/>
</dbReference>
<evidence type="ECO:0000256" key="3">
    <source>
        <dbReference type="RuleBase" id="RU000535"/>
    </source>
</evidence>
<dbReference type="Proteomes" id="UP001212981">
    <property type="component" value="Unassembled WGS sequence"/>
</dbReference>
<name>A0A380LJ63_9FIRM</name>
<sequence length="86" mass="9604">MLKPLHDYVLLEKEKVEKTTSSGIILTSGKEKSKLAVVKAIGTGVEKPEYKVGDRVLYREYAGTNMKVDDEEFIVIKDEDIIACEG</sequence>
<evidence type="ECO:0000313" key="6">
    <source>
        <dbReference type="EMBL" id="RGD77334.1"/>
    </source>
</evidence>
<evidence type="ECO:0000313" key="5">
    <source>
        <dbReference type="EMBL" id="NME45073.1"/>
    </source>
</evidence>
<dbReference type="SUPFAM" id="SSF50129">
    <property type="entry name" value="GroES-like"/>
    <property type="match status" value="1"/>
</dbReference>
<dbReference type="CDD" id="cd00320">
    <property type="entry name" value="cpn10"/>
    <property type="match status" value="1"/>
</dbReference>
<evidence type="ECO:0000256" key="2">
    <source>
        <dbReference type="ARBA" id="ARBA00023186"/>
    </source>
</evidence>